<dbReference type="KEGG" id="hut:Huta_2613"/>
<accession>C7NPM0</accession>
<organism evidence="3 4">
    <name type="scientific">Halorhabdus utahensis (strain DSM 12940 / JCM 11049 / AX-2)</name>
    <dbReference type="NCBI Taxonomy" id="519442"/>
    <lineage>
        <taxon>Archaea</taxon>
        <taxon>Methanobacteriati</taxon>
        <taxon>Methanobacteriota</taxon>
        <taxon>Stenosarchaea group</taxon>
        <taxon>Halobacteria</taxon>
        <taxon>Halobacteriales</taxon>
        <taxon>Haloarculaceae</taxon>
        <taxon>Halorhabdus</taxon>
    </lineage>
</organism>
<sequence>MVRIGCADSNGDGILKRPTRDEQRMTERTRRDVLAGGAIATLAGLSGCSGLTPFVGKRIEGSRTIDPAGANEVGITVEGGDVQVTATDRSTIDVAYIKKSSSVGTDLSKLDLRSSRSGDRVHLHSEWAGGRGLFDGSAQLDIDAKVPASMTVDRLESGVGDVSVTGMSGPVRLRSRVGDVTATAIDGDVDVRSNVGDAIATDVDGSIEARTSTGDVEVSGGGTISDLQTNTGDIEADVPAIDGPTSISTDTGDPQIRLATDIDVEILVKTGTGDLRVEGLSLSDLERAETMTGTTVRGTLGDGGPTLRIETDTGDVTVEPLS</sequence>
<dbReference type="Proteomes" id="UP000002071">
    <property type="component" value="Chromosome"/>
</dbReference>
<dbReference type="STRING" id="519442.Huta_2613"/>
<dbReference type="HOGENOM" id="CLU_074744_0_0_2"/>
<evidence type="ECO:0000313" key="4">
    <source>
        <dbReference type="Proteomes" id="UP000002071"/>
    </source>
</evidence>
<name>C7NPM0_HALUD</name>
<evidence type="ECO:0000259" key="2">
    <source>
        <dbReference type="Pfam" id="PF13349"/>
    </source>
</evidence>
<dbReference type="Pfam" id="PF13349">
    <property type="entry name" value="DUF4097"/>
    <property type="match status" value="1"/>
</dbReference>
<dbReference type="eggNOG" id="arCOG03825">
    <property type="taxonomic scope" value="Archaea"/>
</dbReference>
<dbReference type="EMBL" id="CP001687">
    <property type="protein sequence ID" value="ACV12775.1"/>
    <property type="molecule type" value="Genomic_DNA"/>
</dbReference>
<gene>
    <name evidence="3" type="ordered locus">Huta_2613</name>
</gene>
<protein>
    <recommendedName>
        <fullName evidence="2">DUF4097 domain-containing protein</fullName>
    </recommendedName>
</protein>
<evidence type="ECO:0000313" key="3">
    <source>
        <dbReference type="EMBL" id="ACV12775.1"/>
    </source>
</evidence>
<feature type="region of interest" description="Disordered" evidence="1">
    <location>
        <begin position="1"/>
        <end position="26"/>
    </location>
</feature>
<feature type="compositionally biased region" description="Basic and acidic residues" evidence="1">
    <location>
        <begin position="14"/>
        <end position="26"/>
    </location>
</feature>
<evidence type="ECO:0000256" key="1">
    <source>
        <dbReference type="SAM" id="MobiDB-lite"/>
    </source>
</evidence>
<keyword evidence="4" id="KW-1185">Reference proteome</keyword>
<proteinExistence type="predicted"/>
<feature type="domain" description="DUF4097" evidence="2">
    <location>
        <begin position="72"/>
        <end position="319"/>
    </location>
</feature>
<dbReference type="AlphaFoldDB" id="C7NPM0"/>
<dbReference type="InterPro" id="IPR025164">
    <property type="entry name" value="Toastrack_DUF4097"/>
</dbReference>
<reference evidence="3 4" key="1">
    <citation type="journal article" date="2009" name="Stand. Genomic Sci.">
        <title>Complete genome sequence of Halorhabdus utahensis type strain (AX-2).</title>
        <authorList>
            <person name="Anderson I."/>
            <person name="Tindall B.J."/>
            <person name="Pomrenke H."/>
            <person name="Goker M."/>
            <person name="Lapidus A."/>
            <person name="Nolan M."/>
            <person name="Copeland A."/>
            <person name="Glavina Del Rio T."/>
            <person name="Chen F."/>
            <person name="Tice H."/>
            <person name="Cheng J.F."/>
            <person name="Lucas S."/>
            <person name="Chertkov O."/>
            <person name="Bruce D."/>
            <person name="Brettin T."/>
            <person name="Detter J.C."/>
            <person name="Han C."/>
            <person name="Goodwin L."/>
            <person name="Land M."/>
            <person name="Hauser L."/>
            <person name="Chang Y.J."/>
            <person name="Jeffries C.D."/>
            <person name="Pitluck S."/>
            <person name="Pati A."/>
            <person name="Mavromatis K."/>
            <person name="Ivanova N."/>
            <person name="Ovchinnikova G."/>
            <person name="Chen A."/>
            <person name="Palaniappan K."/>
            <person name="Chain P."/>
            <person name="Rohde M."/>
            <person name="Bristow J."/>
            <person name="Eisen J.A."/>
            <person name="Markowitz V."/>
            <person name="Hugenholtz P."/>
            <person name="Kyrpides N.C."/>
            <person name="Klenk H.P."/>
        </authorList>
    </citation>
    <scope>NUCLEOTIDE SEQUENCE [LARGE SCALE GENOMIC DNA]</scope>
    <source>
        <strain evidence="4">DSM 12940 / JCM 11049 / AX-2</strain>
    </source>
</reference>